<gene>
    <name evidence="1" type="ORF">B0T14DRAFT_527410</name>
</gene>
<sequence length="161" mass="17779">MTPEPHTDIKEFAIATLEGYAQALTDGAACSLPIPEISAQIAKYYLPGCTAFTIGTINTFPDEKITTSMIQNQLNRFASLGVGINMRLEKARIEVMSQTSAACWATFSIKVENGEGWSWTNVYGFRMVEGRGNGLRGGWEWVNGDGEMVELLQRYPDAMSR</sequence>
<dbReference type="EMBL" id="JAULSU010000006">
    <property type="protein sequence ID" value="KAK0613978.1"/>
    <property type="molecule type" value="Genomic_DNA"/>
</dbReference>
<proteinExistence type="predicted"/>
<protein>
    <submittedName>
        <fullName evidence="1">Uncharacterized protein</fullName>
    </submittedName>
</protein>
<dbReference type="Proteomes" id="UP001175000">
    <property type="component" value="Unassembled WGS sequence"/>
</dbReference>
<dbReference type="AlphaFoldDB" id="A0AA39WEM5"/>
<evidence type="ECO:0000313" key="2">
    <source>
        <dbReference type="Proteomes" id="UP001175000"/>
    </source>
</evidence>
<organism evidence="1 2">
    <name type="scientific">Immersiella caudata</name>
    <dbReference type="NCBI Taxonomy" id="314043"/>
    <lineage>
        <taxon>Eukaryota</taxon>
        <taxon>Fungi</taxon>
        <taxon>Dikarya</taxon>
        <taxon>Ascomycota</taxon>
        <taxon>Pezizomycotina</taxon>
        <taxon>Sordariomycetes</taxon>
        <taxon>Sordariomycetidae</taxon>
        <taxon>Sordariales</taxon>
        <taxon>Lasiosphaeriaceae</taxon>
        <taxon>Immersiella</taxon>
    </lineage>
</organism>
<reference evidence="1" key="1">
    <citation type="submission" date="2023-06" db="EMBL/GenBank/DDBJ databases">
        <title>Genome-scale phylogeny and comparative genomics of the fungal order Sordariales.</title>
        <authorList>
            <consortium name="Lawrence Berkeley National Laboratory"/>
            <person name="Hensen N."/>
            <person name="Bonometti L."/>
            <person name="Westerberg I."/>
            <person name="Brannstrom I.O."/>
            <person name="Guillou S."/>
            <person name="Cros-Aarteil S."/>
            <person name="Calhoun S."/>
            <person name="Haridas S."/>
            <person name="Kuo A."/>
            <person name="Mondo S."/>
            <person name="Pangilinan J."/>
            <person name="Riley R."/>
            <person name="Labutti K."/>
            <person name="Andreopoulos B."/>
            <person name="Lipzen A."/>
            <person name="Chen C."/>
            <person name="Yanf M."/>
            <person name="Daum C."/>
            <person name="Ng V."/>
            <person name="Clum A."/>
            <person name="Steindorff A."/>
            <person name="Ohm R."/>
            <person name="Martin F."/>
            <person name="Silar P."/>
            <person name="Natvig D."/>
            <person name="Lalanne C."/>
            <person name="Gautier V."/>
            <person name="Ament-Velasquez S.L."/>
            <person name="Kruys A."/>
            <person name="Hutchinson M.I."/>
            <person name="Powell A.J."/>
            <person name="Barry K."/>
            <person name="Miller A.N."/>
            <person name="Grigoriev I.V."/>
            <person name="Debuchy R."/>
            <person name="Gladieux P."/>
            <person name="Thoren M.H."/>
            <person name="Johannesson H."/>
        </authorList>
    </citation>
    <scope>NUCLEOTIDE SEQUENCE</scope>
    <source>
        <strain evidence="1">CBS 606.72</strain>
    </source>
</reference>
<comment type="caution">
    <text evidence="1">The sequence shown here is derived from an EMBL/GenBank/DDBJ whole genome shotgun (WGS) entry which is preliminary data.</text>
</comment>
<name>A0AA39WEM5_9PEZI</name>
<keyword evidence="2" id="KW-1185">Reference proteome</keyword>
<accession>A0AA39WEM5</accession>
<evidence type="ECO:0000313" key="1">
    <source>
        <dbReference type="EMBL" id="KAK0613978.1"/>
    </source>
</evidence>